<protein>
    <submittedName>
        <fullName evidence="3">Uncharacterized protein</fullName>
    </submittedName>
</protein>
<comment type="caution">
    <text evidence="3">The sequence shown here is derived from an EMBL/GenBank/DDBJ whole genome shotgun (WGS) entry which is preliminary data.</text>
</comment>
<dbReference type="GO" id="GO:0004521">
    <property type="term" value="F:RNA endonuclease activity"/>
    <property type="evidence" value="ECO:0007669"/>
    <property type="project" value="InterPro"/>
</dbReference>
<organism evidence="3">
    <name type="scientific">bioreactor metagenome</name>
    <dbReference type="NCBI Taxonomy" id="1076179"/>
    <lineage>
        <taxon>unclassified sequences</taxon>
        <taxon>metagenomes</taxon>
        <taxon>ecological metagenomes</taxon>
    </lineage>
</organism>
<name>A0A645AQZ4_9ZZZZ</name>
<dbReference type="InterPro" id="IPR000026">
    <property type="entry name" value="N1-like"/>
</dbReference>
<dbReference type="GO" id="GO:0016787">
    <property type="term" value="F:hydrolase activity"/>
    <property type="evidence" value="ECO:0007669"/>
    <property type="project" value="UniProtKB-KW"/>
</dbReference>
<dbReference type="AlphaFoldDB" id="A0A645AQZ4"/>
<keyword evidence="1" id="KW-0540">Nuclease</keyword>
<proteinExistence type="predicted"/>
<accession>A0A645AQZ4</accession>
<dbReference type="CDD" id="cd00607">
    <property type="entry name" value="RNase_Sa"/>
    <property type="match status" value="1"/>
</dbReference>
<dbReference type="Gene3D" id="3.10.450.30">
    <property type="entry name" value="Microbial ribonucleases"/>
    <property type="match status" value="1"/>
</dbReference>
<gene>
    <name evidence="3" type="ORF">SDC9_102479</name>
</gene>
<dbReference type="GO" id="GO:0003723">
    <property type="term" value="F:RNA binding"/>
    <property type="evidence" value="ECO:0007669"/>
    <property type="project" value="InterPro"/>
</dbReference>
<sequence>MLKAVAISAYKTGLTVGIAGLAQVVMAACLLAPVSATARQVESAPGSSIIALAEMPKEARRTYALIKDGGPFAHDKDGSVFGNRERLLPRARRGYYLEYTVRTPGARNRGARRIVCGGPPRVPDACYYTNDHYTSFREIKE</sequence>
<reference evidence="3" key="1">
    <citation type="submission" date="2019-08" db="EMBL/GenBank/DDBJ databases">
        <authorList>
            <person name="Kucharzyk K."/>
            <person name="Murdoch R.W."/>
            <person name="Higgins S."/>
            <person name="Loffler F."/>
        </authorList>
    </citation>
    <scope>NUCLEOTIDE SEQUENCE</scope>
</reference>
<evidence type="ECO:0000256" key="2">
    <source>
        <dbReference type="ARBA" id="ARBA00022801"/>
    </source>
</evidence>
<dbReference type="Pfam" id="PF00545">
    <property type="entry name" value="Ribonuclease"/>
    <property type="match status" value="1"/>
</dbReference>
<evidence type="ECO:0000313" key="3">
    <source>
        <dbReference type="EMBL" id="MPM55682.1"/>
    </source>
</evidence>
<dbReference type="InterPro" id="IPR016191">
    <property type="entry name" value="Ribonuclease/ribotoxin"/>
</dbReference>
<evidence type="ECO:0000256" key="1">
    <source>
        <dbReference type="ARBA" id="ARBA00022722"/>
    </source>
</evidence>
<dbReference type="PROSITE" id="PS51257">
    <property type="entry name" value="PROKAR_LIPOPROTEIN"/>
    <property type="match status" value="1"/>
</dbReference>
<keyword evidence="2" id="KW-0378">Hydrolase</keyword>
<dbReference type="SUPFAM" id="SSF53933">
    <property type="entry name" value="Microbial ribonucleases"/>
    <property type="match status" value="1"/>
</dbReference>
<dbReference type="EMBL" id="VSSQ01015384">
    <property type="protein sequence ID" value="MPM55682.1"/>
    <property type="molecule type" value="Genomic_DNA"/>
</dbReference>